<evidence type="ECO:0000313" key="3">
    <source>
        <dbReference type="Proteomes" id="UP000029737"/>
    </source>
</evidence>
<protein>
    <recommendedName>
        <fullName evidence="5">DUF3168 domain-containing protein</fullName>
    </recommendedName>
</protein>
<dbReference type="EMBL" id="JPMV01000013">
    <property type="protein sequence ID" value="KGI82060.1"/>
    <property type="molecule type" value="Genomic_DNA"/>
</dbReference>
<proteinExistence type="predicted"/>
<organism evidence="1 4">
    <name type="scientific">Actinopolyspora erythraea</name>
    <dbReference type="NCBI Taxonomy" id="414996"/>
    <lineage>
        <taxon>Bacteria</taxon>
        <taxon>Bacillati</taxon>
        <taxon>Actinomycetota</taxon>
        <taxon>Actinomycetes</taxon>
        <taxon>Actinopolysporales</taxon>
        <taxon>Actinopolysporaceae</taxon>
        <taxon>Actinopolyspora</taxon>
    </lineage>
</organism>
<dbReference type="Proteomes" id="UP000215043">
    <property type="component" value="Chromosome"/>
</dbReference>
<dbReference type="Proteomes" id="UP000029737">
    <property type="component" value="Unassembled WGS sequence"/>
</dbReference>
<evidence type="ECO:0008006" key="5">
    <source>
        <dbReference type="Google" id="ProtNLM"/>
    </source>
</evidence>
<evidence type="ECO:0000313" key="2">
    <source>
        <dbReference type="EMBL" id="KGI82060.1"/>
    </source>
</evidence>
<name>A0A099D9N8_9ACTN</name>
<dbReference type="EMBL" id="CP022752">
    <property type="protein sequence ID" value="ASU78498.1"/>
    <property type="molecule type" value="Genomic_DNA"/>
</dbReference>
<accession>A0A099D9N8</accession>
<gene>
    <name evidence="1" type="ORF">CDG81_09645</name>
    <name evidence="2" type="ORF">IL38_06995</name>
</gene>
<sequence>MTRTAQEKFLNDILLGFVKGNAFHYVGKFTMSPLIGFGDYPDEVSRLIIIYSDEEEHSGHSVTTETVAKGLNRIADTVNDIPHMSLDQRNNILFSMFENDASHIDDYDCNAIVEVGLFGEVRY</sequence>
<evidence type="ECO:0000313" key="1">
    <source>
        <dbReference type="EMBL" id="ASU78498.1"/>
    </source>
</evidence>
<dbReference type="KEGG" id="aey:CDG81_09645"/>
<dbReference type="HOGENOM" id="CLU_2010339_0_0_11"/>
<reference evidence="2 3" key="1">
    <citation type="journal article" date="2014" name="PLoS ONE">
        <title>Identification and Characterization of a New Erythromycin Biosynthetic Gene Cluster in Actinopolyspora erythraea YIM90600, a Novel Erythronolide-Producing Halophilic Actinomycete Isolated from Salt Field.</title>
        <authorList>
            <person name="Chen D."/>
            <person name="Feng J."/>
            <person name="Huang L."/>
            <person name="Zhang Q."/>
            <person name="Wu J."/>
            <person name="Zhu X."/>
            <person name="Duan Y."/>
            <person name="Xu Z."/>
        </authorList>
    </citation>
    <scope>NUCLEOTIDE SEQUENCE [LARGE SCALE GENOMIC DNA]</scope>
    <source>
        <strain evidence="2 3">YIM90600</strain>
    </source>
</reference>
<evidence type="ECO:0000313" key="4">
    <source>
        <dbReference type="Proteomes" id="UP000215043"/>
    </source>
</evidence>
<dbReference type="RefSeq" id="WP_043571621.1">
    <property type="nucleotide sequence ID" value="NZ_CP022752.1"/>
</dbReference>
<dbReference type="AlphaFoldDB" id="A0A099D9N8"/>
<reference evidence="1 4" key="2">
    <citation type="submission" date="2017-08" db="EMBL/GenBank/DDBJ databases">
        <title>The complete genome sequence of moderately halophilic actinomycete Actinopolyspora erythraea YIM 90600, the producer of novel erythromycin, novel actinopolysporins A-C and tubercidin.</title>
        <authorList>
            <person name="Yin M."/>
            <person name="Tang S."/>
        </authorList>
    </citation>
    <scope>NUCLEOTIDE SEQUENCE [LARGE SCALE GENOMIC DNA]</scope>
    <source>
        <strain evidence="1 4">YIM 90600</strain>
    </source>
</reference>
<keyword evidence="3" id="KW-1185">Reference proteome</keyword>